<accession>A0ABU5MVS8</accession>
<dbReference type="HAMAP" id="MF_01216">
    <property type="entry name" value="Azoreductase_type1"/>
    <property type="match status" value="1"/>
</dbReference>
<comment type="caution">
    <text evidence="6">Lacks conserved residue(s) required for the propagation of feature annotation.</text>
</comment>
<keyword evidence="1 6" id="KW-0285">Flavoprotein</keyword>
<dbReference type="RefSeq" id="WP_322608138.1">
    <property type="nucleotide sequence ID" value="NZ_JARVCO010000007.1"/>
</dbReference>
<comment type="caution">
    <text evidence="8">The sequence shown here is derived from an EMBL/GenBank/DDBJ whole genome shotgun (WGS) entry which is preliminary data.</text>
</comment>
<sequence length="224" mass="25138">MNVLHVCANPKPTEESVSKQLAAAFFGKLIELRSDVELVNVDLYDEKPPFYSYELYRSVWNPVFDENYERSKVEEMATNYASKQVELFNAADVLVLTMPMWNYGVPGAMKAWIDQILCPGLTFDISKEDGVKGLHKIKSIVLLVSSGGVYKEDDERDALSRQIRHAFGFIGIDELEIVWAEGQNPLFFDNCEESKAFALEAAVEAAEDIAELDLTPADEEVSAE</sequence>
<evidence type="ECO:0000259" key="7">
    <source>
        <dbReference type="Pfam" id="PF02525"/>
    </source>
</evidence>
<dbReference type="Proteomes" id="UP001290861">
    <property type="component" value="Unassembled WGS sequence"/>
</dbReference>
<gene>
    <name evidence="6" type="primary">azoR</name>
    <name evidence="8" type="ORF">P9H32_06825</name>
</gene>
<dbReference type="PANTHER" id="PTHR43741:SF4">
    <property type="entry name" value="FMN-DEPENDENT NADH:QUINONE OXIDOREDUCTASE"/>
    <property type="match status" value="1"/>
</dbReference>
<keyword evidence="4 6" id="KW-0520">NAD</keyword>
<feature type="binding site" evidence="6">
    <location>
        <begin position="145"/>
        <end position="148"/>
    </location>
    <ligand>
        <name>FMN</name>
        <dbReference type="ChEBI" id="CHEBI:58210"/>
    </ligand>
</feature>
<dbReference type="EC" id="1.6.5.-" evidence="6"/>
<evidence type="ECO:0000256" key="2">
    <source>
        <dbReference type="ARBA" id="ARBA00022643"/>
    </source>
</evidence>
<evidence type="ECO:0000256" key="3">
    <source>
        <dbReference type="ARBA" id="ARBA00023002"/>
    </source>
</evidence>
<evidence type="ECO:0000256" key="5">
    <source>
        <dbReference type="ARBA" id="ARBA00048542"/>
    </source>
</evidence>
<evidence type="ECO:0000256" key="4">
    <source>
        <dbReference type="ARBA" id="ARBA00023027"/>
    </source>
</evidence>
<name>A0ABU5MVS8_9BACT</name>
<dbReference type="EMBL" id="JARVCO010000007">
    <property type="protein sequence ID" value="MDZ8118341.1"/>
    <property type="molecule type" value="Genomic_DNA"/>
</dbReference>
<feature type="binding site" evidence="6">
    <location>
        <begin position="16"/>
        <end position="18"/>
    </location>
    <ligand>
        <name>FMN</name>
        <dbReference type="ChEBI" id="CHEBI:58210"/>
    </ligand>
</feature>
<evidence type="ECO:0000313" key="9">
    <source>
        <dbReference type="Proteomes" id="UP001290861"/>
    </source>
</evidence>
<comment type="subunit">
    <text evidence="6">Homodimer.</text>
</comment>
<dbReference type="InterPro" id="IPR029039">
    <property type="entry name" value="Flavoprotein-like_sf"/>
</dbReference>
<feature type="domain" description="Flavodoxin-like fold" evidence="7">
    <location>
        <begin position="1"/>
        <end position="184"/>
    </location>
</feature>
<dbReference type="Pfam" id="PF02525">
    <property type="entry name" value="Flavodoxin_2"/>
    <property type="match status" value="1"/>
</dbReference>
<comment type="function">
    <text evidence="6">Quinone reductase that provides resistance to thiol-specific stress caused by electrophilic quinones.</text>
</comment>
<dbReference type="EC" id="1.7.1.17" evidence="6"/>
<comment type="cofactor">
    <cofactor evidence="6">
        <name>FMN</name>
        <dbReference type="ChEBI" id="CHEBI:58210"/>
    </cofactor>
    <text evidence="6">Binds 1 FMN per subunit.</text>
</comment>
<comment type="function">
    <text evidence="6">Also exhibits azoreductase activity. Catalyzes the reductive cleavage of the azo bond in aromatic azo compounds to the corresponding amines.</text>
</comment>
<keyword evidence="3 6" id="KW-0560">Oxidoreductase</keyword>
<comment type="catalytic activity">
    <reaction evidence="6">
        <text>2 a quinone + NADH + H(+) = 2 a 1,4-benzosemiquinone + NAD(+)</text>
        <dbReference type="Rhea" id="RHEA:65952"/>
        <dbReference type="ChEBI" id="CHEBI:15378"/>
        <dbReference type="ChEBI" id="CHEBI:57540"/>
        <dbReference type="ChEBI" id="CHEBI:57945"/>
        <dbReference type="ChEBI" id="CHEBI:132124"/>
        <dbReference type="ChEBI" id="CHEBI:134225"/>
    </reaction>
</comment>
<comment type="catalytic activity">
    <reaction evidence="5">
        <text>N,N-dimethyl-1,4-phenylenediamine + anthranilate + 2 NAD(+) = 2-(4-dimethylaminophenyl)diazenylbenzoate + 2 NADH + 2 H(+)</text>
        <dbReference type="Rhea" id="RHEA:55872"/>
        <dbReference type="ChEBI" id="CHEBI:15378"/>
        <dbReference type="ChEBI" id="CHEBI:15783"/>
        <dbReference type="ChEBI" id="CHEBI:16567"/>
        <dbReference type="ChEBI" id="CHEBI:57540"/>
        <dbReference type="ChEBI" id="CHEBI:57945"/>
        <dbReference type="ChEBI" id="CHEBI:71579"/>
        <dbReference type="EC" id="1.7.1.17"/>
    </reaction>
    <physiologicalReaction direction="right-to-left" evidence="5">
        <dbReference type="Rhea" id="RHEA:55874"/>
    </physiologicalReaction>
</comment>
<comment type="similarity">
    <text evidence="6">Belongs to the azoreductase type 1 family.</text>
</comment>
<evidence type="ECO:0000256" key="6">
    <source>
        <dbReference type="HAMAP-Rule" id="MF_01216"/>
    </source>
</evidence>
<evidence type="ECO:0000256" key="1">
    <source>
        <dbReference type="ARBA" id="ARBA00022630"/>
    </source>
</evidence>
<organism evidence="8 9">
    <name type="scientific">Pontiella agarivorans</name>
    <dbReference type="NCBI Taxonomy" id="3038953"/>
    <lineage>
        <taxon>Bacteria</taxon>
        <taxon>Pseudomonadati</taxon>
        <taxon>Kiritimatiellota</taxon>
        <taxon>Kiritimatiellia</taxon>
        <taxon>Kiritimatiellales</taxon>
        <taxon>Pontiellaceae</taxon>
        <taxon>Pontiella</taxon>
    </lineage>
</organism>
<dbReference type="InterPro" id="IPR023048">
    <property type="entry name" value="NADH:quinone_OxRdtase_FMN_depd"/>
</dbReference>
<reference evidence="8 9" key="1">
    <citation type="journal article" date="2024" name="Appl. Environ. Microbiol.">
        <title>Pontiella agarivorans sp. nov., a novel marine anaerobic bacterium capable of degrading macroalgal polysaccharides and fixing nitrogen.</title>
        <authorList>
            <person name="Liu N."/>
            <person name="Kivenson V."/>
            <person name="Peng X."/>
            <person name="Cui Z."/>
            <person name="Lankiewicz T.S."/>
            <person name="Gosselin K.M."/>
            <person name="English C.J."/>
            <person name="Blair E.M."/>
            <person name="O'Malley M.A."/>
            <person name="Valentine D.L."/>
        </authorList>
    </citation>
    <scope>NUCLEOTIDE SEQUENCE [LARGE SCALE GENOMIC DNA]</scope>
    <source>
        <strain evidence="8 9">NLcol2</strain>
    </source>
</reference>
<dbReference type="PANTHER" id="PTHR43741">
    <property type="entry name" value="FMN-DEPENDENT NADH-AZOREDUCTASE 1"/>
    <property type="match status" value="1"/>
</dbReference>
<dbReference type="SUPFAM" id="SSF52218">
    <property type="entry name" value="Flavoproteins"/>
    <property type="match status" value="1"/>
</dbReference>
<evidence type="ECO:0000313" key="8">
    <source>
        <dbReference type="EMBL" id="MDZ8118341.1"/>
    </source>
</evidence>
<dbReference type="InterPro" id="IPR050104">
    <property type="entry name" value="FMN-dep_NADH:Q_OxRdtase_AzoR1"/>
</dbReference>
<dbReference type="InterPro" id="IPR003680">
    <property type="entry name" value="Flavodoxin_fold"/>
</dbReference>
<keyword evidence="9" id="KW-1185">Reference proteome</keyword>
<protein>
    <recommendedName>
        <fullName evidence="6">FMN dependent NADH:quinone oxidoreductase</fullName>
        <ecNumber evidence="6">1.6.5.-</ecNumber>
    </recommendedName>
    <alternativeName>
        <fullName evidence="6">Azo-dye reductase</fullName>
    </alternativeName>
    <alternativeName>
        <fullName evidence="6">FMN-dependent NADH-azo compound oxidoreductase</fullName>
    </alternativeName>
    <alternativeName>
        <fullName evidence="6">FMN-dependent NADH-azoreductase</fullName>
        <ecNumber evidence="6">1.7.1.17</ecNumber>
    </alternativeName>
</protein>
<proteinExistence type="inferred from homology"/>
<dbReference type="Gene3D" id="3.40.50.360">
    <property type="match status" value="1"/>
</dbReference>
<keyword evidence="2 6" id="KW-0288">FMN</keyword>